<evidence type="ECO:0000313" key="11">
    <source>
        <dbReference type="Proteomes" id="UP001153620"/>
    </source>
</evidence>
<dbReference type="Pfam" id="PF01130">
    <property type="entry name" value="CD36"/>
    <property type="match status" value="1"/>
</dbReference>
<dbReference type="PANTHER" id="PTHR11923:SF93">
    <property type="entry name" value="GH07959P-RELATED"/>
    <property type="match status" value="1"/>
</dbReference>
<accession>A0A9N9WSI3</accession>
<evidence type="ECO:0000256" key="6">
    <source>
        <dbReference type="ARBA" id="ARBA00022989"/>
    </source>
</evidence>
<evidence type="ECO:0000256" key="7">
    <source>
        <dbReference type="ARBA" id="ARBA00023136"/>
    </source>
</evidence>
<dbReference type="OrthoDB" id="514335at2759"/>
<evidence type="ECO:0000256" key="9">
    <source>
        <dbReference type="SAM" id="Phobius"/>
    </source>
</evidence>
<sequence>MDSTKTKHAVEKKIKNKDEHIKNSWFCRYNLLSVTLIAFGISSLLFLPDYIHKQMMFNLELRPDSRTFSEWKKPTVQLYLDVYIFNWTNPEDIKNASTKPILHQLGPYRFRDYPDKHNITFHENSTVSYKKSNIYYFVPEMSNGTMDDVISGVNLLALGAGHSSRYWNAFKQYGVSTSLNTFGQKIHVVKSAREMLFDGYADPLMTIGSWFSSDAADFDTVGYMVKKNATDRLTGKYTVHTGVGNISELGKIKKYNDKSFFPHYQGECRKLKGSPGEFYPPGRQNKEDTMFLFTPEMCRSLPYEYDYDKTIHGLTGNRYTLGQRAVDNGQLYNENKCYFQHEMSSGVWNMSACAFNNPIFMSYPHFYMADQSYIDAVEGLSPQQELHESYMTLDEKLSITLETTARFQTNVMLDQFGSISLYKNVPKILMPLFFIEHKFIIGESDASQLYYGLLIFNLSKYAGFVLIFLGTFLLICRRLKCCNKGPVIEKNLPEACALVIKENTV</sequence>
<keyword evidence="4" id="KW-1003">Cell membrane</keyword>
<keyword evidence="5 9" id="KW-0812">Transmembrane</keyword>
<keyword evidence="8" id="KW-0325">Glycoprotein</keyword>
<protein>
    <submittedName>
        <fullName evidence="10">Uncharacterized protein</fullName>
    </submittedName>
</protein>
<dbReference type="GO" id="GO:0005886">
    <property type="term" value="C:plasma membrane"/>
    <property type="evidence" value="ECO:0007669"/>
    <property type="project" value="UniProtKB-SubCell"/>
</dbReference>
<evidence type="ECO:0000256" key="5">
    <source>
        <dbReference type="ARBA" id="ARBA00022692"/>
    </source>
</evidence>
<dbReference type="AlphaFoldDB" id="A0A9N9WSI3"/>
<keyword evidence="6 9" id="KW-1133">Transmembrane helix</keyword>
<name>A0A9N9WSI3_9DIPT</name>
<reference evidence="10" key="2">
    <citation type="submission" date="2022-10" db="EMBL/GenBank/DDBJ databases">
        <authorList>
            <consortium name="ENA_rothamsted_submissions"/>
            <consortium name="culmorum"/>
            <person name="King R."/>
        </authorList>
    </citation>
    <scope>NUCLEOTIDE SEQUENCE</scope>
</reference>
<dbReference type="InterPro" id="IPR002159">
    <property type="entry name" value="CD36_fam"/>
</dbReference>
<dbReference type="GO" id="GO:0005737">
    <property type="term" value="C:cytoplasm"/>
    <property type="evidence" value="ECO:0007669"/>
    <property type="project" value="TreeGrafter"/>
</dbReference>
<comment type="subcellular location">
    <subcellularLocation>
        <location evidence="2">Cell membrane</location>
    </subcellularLocation>
</comment>
<evidence type="ECO:0000256" key="1">
    <source>
        <dbReference type="ARBA" id="ARBA00003156"/>
    </source>
</evidence>
<evidence type="ECO:0000256" key="3">
    <source>
        <dbReference type="ARBA" id="ARBA00010532"/>
    </source>
</evidence>
<keyword evidence="11" id="KW-1185">Reference proteome</keyword>
<dbReference type="Proteomes" id="UP001153620">
    <property type="component" value="Chromosome 2"/>
</dbReference>
<comment type="function">
    <text evidence="1">Plays an olfactory role that is not restricted to pheromone sensitivity.</text>
</comment>
<evidence type="ECO:0000313" key="10">
    <source>
        <dbReference type="EMBL" id="CAG9804192.1"/>
    </source>
</evidence>
<dbReference type="PRINTS" id="PR01609">
    <property type="entry name" value="CD36FAMILY"/>
</dbReference>
<evidence type="ECO:0000256" key="8">
    <source>
        <dbReference type="ARBA" id="ARBA00023180"/>
    </source>
</evidence>
<proteinExistence type="inferred from homology"/>
<dbReference type="PANTHER" id="PTHR11923">
    <property type="entry name" value="SCAVENGER RECEPTOR CLASS B TYPE-1 SR-B1"/>
    <property type="match status" value="1"/>
</dbReference>
<evidence type="ECO:0000256" key="2">
    <source>
        <dbReference type="ARBA" id="ARBA00004236"/>
    </source>
</evidence>
<feature type="transmembrane region" description="Helical" evidence="9">
    <location>
        <begin position="29"/>
        <end position="47"/>
    </location>
</feature>
<feature type="transmembrane region" description="Helical" evidence="9">
    <location>
        <begin position="449"/>
        <end position="475"/>
    </location>
</feature>
<organism evidence="10 11">
    <name type="scientific">Chironomus riparius</name>
    <dbReference type="NCBI Taxonomy" id="315576"/>
    <lineage>
        <taxon>Eukaryota</taxon>
        <taxon>Metazoa</taxon>
        <taxon>Ecdysozoa</taxon>
        <taxon>Arthropoda</taxon>
        <taxon>Hexapoda</taxon>
        <taxon>Insecta</taxon>
        <taxon>Pterygota</taxon>
        <taxon>Neoptera</taxon>
        <taxon>Endopterygota</taxon>
        <taxon>Diptera</taxon>
        <taxon>Nematocera</taxon>
        <taxon>Chironomoidea</taxon>
        <taxon>Chironomidae</taxon>
        <taxon>Chironominae</taxon>
        <taxon>Chironomus</taxon>
    </lineage>
</organism>
<reference evidence="10" key="1">
    <citation type="submission" date="2022-01" db="EMBL/GenBank/DDBJ databases">
        <authorList>
            <person name="King R."/>
        </authorList>
    </citation>
    <scope>NUCLEOTIDE SEQUENCE</scope>
</reference>
<keyword evidence="7 9" id="KW-0472">Membrane</keyword>
<dbReference type="GO" id="GO:0005044">
    <property type="term" value="F:scavenger receptor activity"/>
    <property type="evidence" value="ECO:0007669"/>
    <property type="project" value="TreeGrafter"/>
</dbReference>
<comment type="similarity">
    <text evidence="3">Belongs to the CD36 family.</text>
</comment>
<gene>
    <name evidence="10" type="ORF">CHIRRI_LOCUS7085</name>
</gene>
<dbReference type="EMBL" id="OU895878">
    <property type="protein sequence ID" value="CAG9804192.1"/>
    <property type="molecule type" value="Genomic_DNA"/>
</dbReference>
<evidence type="ECO:0000256" key="4">
    <source>
        <dbReference type="ARBA" id="ARBA00022475"/>
    </source>
</evidence>